<sequence length="212" mass="24588">MKKPYTIGFCGIDGAGKTTQLNKLNGWLEDNGYKTKSTKVKFSALEVIYELSDRLYGNPYLYGNMPPLVVRLGIAYDVAYHYLKLKEELEGIDFLLCDRHKICFKAYGKAYGVSDMEWIDKILSIVDEPDMIFYFDSDPNTSKERIMCRKEKPLRADELPEHLNDVKYYYEELLNEQSNVIRINANASVDEIFEVIINSLKDLSIFDKCKEE</sequence>
<feature type="domain" description="Thymidylate kinase-like" evidence="5">
    <location>
        <begin position="11"/>
        <end position="194"/>
    </location>
</feature>
<dbReference type="AlphaFoldDB" id="A0A1M5SEA6"/>
<organism evidence="6 7">
    <name type="scientific">Clostridium collagenovorans DSM 3089</name>
    <dbReference type="NCBI Taxonomy" id="1121306"/>
    <lineage>
        <taxon>Bacteria</taxon>
        <taxon>Bacillati</taxon>
        <taxon>Bacillota</taxon>
        <taxon>Clostridia</taxon>
        <taxon>Eubacteriales</taxon>
        <taxon>Clostridiaceae</taxon>
        <taxon>Clostridium</taxon>
    </lineage>
</organism>
<keyword evidence="4" id="KW-0067">ATP-binding</keyword>
<dbReference type="EMBL" id="FQXP01000003">
    <property type="protein sequence ID" value="SHH36608.1"/>
    <property type="molecule type" value="Genomic_DNA"/>
</dbReference>
<comment type="similarity">
    <text evidence="1">Belongs to the thymidylate kinase family.</text>
</comment>
<name>A0A1M5SEA6_9CLOT</name>
<dbReference type="GO" id="GO:0006235">
    <property type="term" value="P:dTTP biosynthetic process"/>
    <property type="evidence" value="ECO:0007669"/>
    <property type="project" value="TreeGrafter"/>
</dbReference>
<dbReference type="GO" id="GO:0006233">
    <property type="term" value="P:dTDP biosynthetic process"/>
    <property type="evidence" value="ECO:0007669"/>
    <property type="project" value="TreeGrafter"/>
</dbReference>
<reference evidence="6 7" key="1">
    <citation type="submission" date="2016-11" db="EMBL/GenBank/DDBJ databases">
        <authorList>
            <person name="Jaros S."/>
            <person name="Januszkiewicz K."/>
            <person name="Wedrychowicz H."/>
        </authorList>
    </citation>
    <scope>NUCLEOTIDE SEQUENCE [LARGE SCALE GENOMIC DNA]</scope>
    <source>
        <strain evidence="6 7">DSM 3089</strain>
    </source>
</reference>
<dbReference type="SUPFAM" id="SSF52540">
    <property type="entry name" value="P-loop containing nucleoside triphosphate hydrolases"/>
    <property type="match status" value="1"/>
</dbReference>
<proteinExistence type="inferred from homology"/>
<dbReference type="PANTHER" id="PTHR10344">
    <property type="entry name" value="THYMIDYLATE KINASE"/>
    <property type="match status" value="1"/>
</dbReference>
<evidence type="ECO:0000256" key="1">
    <source>
        <dbReference type="ARBA" id="ARBA00009776"/>
    </source>
</evidence>
<dbReference type="STRING" id="1121306.SAMN02745196_00131"/>
<dbReference type="Gene3D" id="3.40.50.300">
    <property type="entry name" value="P-loop containing nucleotide triphosphate hydrolases"/>
    <property type="match status" value="1"/>
</dbReference>
<dbReference type="GO" id="GO:0005524">
    <property type="term" value="F:ATP binding"/>
    <property type="evidence" value="ECO:0007669"/>
    <property type="project" value="UniProtKB-KW"/>
</dbReference>
<keyword evidence="3" id="KW-0547">Nucleotide-binding</keyword>
<keyword evidence="6" id="KW-0808">Transferase</keyword>
<dbReference type="Proteomes" id="UP000184526">
    <property type="component" value="Unassembled WGS sequence"/>
</dbReference>
<accession>A0A1M5SEA6</accession>
<dbReference type="Pfam" id="PF02223">
    <property type="entry name" value="Thymidylate_kin"/>
    <property type="match status" value="1"/>
</dbReference>
<gene>
    <name evidence="6" type="ORF">SAMN02745196_00131</name>
</gene>
<protein>
    <recommendedName>
        <fullName evidence="2">Thymidylate kinase</fullName>
    </recommendedName>
</protein>
<keyword evidence="6" id="KW-0418">Kinase</keyword>
<dbReference type="InterPro" id="IPR027417">
    <property type="entry name" value="P-loop_NTPase"/>
</dbReference>
<evidence type="ECO:0000313" key="6">
    <source>
        <dbReference type="EMBL" id="SHH36608.1"/>
    </source>
</evidence>
<dbReference type="RefSeq" id="WP_072829015.1">
    <property type="nucleotide sequence ID" value="NZ_FQXP01000003.1"/>
</dbReference>
<evidence type="ECO:0000256" key="3">
    <source>
        <dbReference type="ARBA" id="ARBA00022741"/>
    </source>
</evidence>
<keyword evidence="7" id="KW-1185">Reference proteome</keyword>
<dbReference type="PANTHER" id="PTHR10344:SF4">
    <property type="entry name" value="UMP-CMP KINASE 2, MITOCHONDRIAL"/>
    <property type="match status" value="1"/>
</dbReference>
<dbReference type="GO" id="GO:0004798">
    <property type="term" value="F:dTMP kinase activity"/>
    <property type="evidence" value="ECO:0007669"/>
    <property type="project" value="TreeGrafter"/>
</dbReference>
<evidence type="ECO:0000256" key="4">
    <source>
        <dbReference type="ARBA" id="ARBA00022840"/>
    </source>
</evidence>
<dbReference type="GO" id="GO:0006227">
    <property type="term" value="P:dUDP biosynthetic process"/>
    <property type="evidence" value="ECO:0007669"/>
    <property type="project" value="TreeGrafter"/>
</dbReference>
<dbReference type="OrthoDB" id="9774907at2"/>
<dbReference type="GO" id="GO:0005737">
    <property type="term" value="C:cytoplasm"/>
    <property type="evidence" value="ECO:0007669"/>
    <property type="project" value="TreeGrafter"/>
</dbReference>
<evidence type="ECO:0000259" key="5">
    <source>
        <dbReference type="Pfam" id="PF02223"/>
    </source>
</evidence>
<evidence type="ECO:0000256" key="2">
    <source>
        <dbReference type="ARBA" id="ARBA00017144"/>
    </source>
</evidence>
<evidence type="ECO:0000313" key="7">
    <source>
        <dbReference type="Proteomes" id="UP000184526"/>
    </source>
</evidence>
<dbReference type="CDD" id="cd01672">
    <property type="entry name" value="TMPK"/>
    <property type="match status" value="1"/>
</dbReference>
<dbReference type="InterPro" id="IPR039430">
    <property type="entry name" value="Thymidylate_kin-like_dom"/>
</dbReference>